<feature type="domain" description="GMIP/FCHO2-like FCH" evidence="3">
    <location>
        <begin position="102"/>
        <end position="168"/>
    </location>
</feature>
<accession>A0A091K6E3</accession>
<dbReference type="Gene3D" id="1.20.1270.60">
    <property type="entry name" value="Arfaptin homology (AH) domain/BAR domain"/>
    <property type="match status" value="1"/>
</dbReference>
<feature type="non-terminal residue" evidence="4">
    <location>
        <position position="1"/>
    </location>
</feature>
<name>A0A091K6E3_COLST</name>
<dbReference type="Pfam" id="PF22699">
    <property type="entry name" value="GMIP-like_FCH"/>
    <property type="match status" value="2"/>
</dbReference>
<evidence type="ECO:0000259" key="3">
    <source>
        <dbReference type="Pfam" id="PF22699"/>
    </source>
</evidence>
<feature type="domain" description="GMIP/FCHO2-like FCH" evidence="3">
    <location>
        <begin position="3"/>
        <end position="64"/>
    </location>
</feature>
<sequence length="169" mass="18928">HESLSSLRKSRLQYTQRCEELDRAKQLSAKAEDEYQSSASTNLGSASRQLERRRRSCEDAQAKGTGAGTGASSSPLAWAPQRGLTPLTLSHLCSACGSCRSSTCISDANLRRHELEKVRARIVSHVRKLIYQGDEMLTWVTLRMFKQRQAQSEEIPAGYQHLTEVCKPY</sequence>
<dbReference type="InterPro" id="IPR054713">
    <property type="entry name" value="GMIP/FCHO2-like_FCH"/>
</dbReference>
<evidence type="ECO:0000313" key="5">
    <source>
        <dbReference type="Proteomes" id="UP000053615"/>
    </source>
</evidence>
<evidence type="ECO:0000256" key="1">
    <source>
        <dbReference type="ARBA" id="ARBA00023054"/>
    </source>
</evidence>
<organism evidence="4 5">
    <name type="scientific">Colius striatus</name>
    <name type="common">Speckled mousebird</name>
    <dbReference type="NCBI Taxonomy" id="57412"/>
    <lineage>
        <taxon>Eukaryota</taxon>
        <taxon>Metazoa</taxon>
        <taxon>Chordata</taxon>
        <taxon>Craniata</taxon>
        <taxon>Vertebrata</taxon>
        <taxon>Euteleostomi</taxon>
        <taxon>Archelosauria</taxon>
        <taxon>Archosauria</taxon>
        <taxon>Dinosauria</taxon>
        <taxon>Saurischia</taxon>
        <taxon>Theropoda</taxon>
        <taxon>Coelurosauria</taxon>
        <taxon>Aves</taxon>
        <taxon>Neognathae</taxon>
        <taxon>Neoaves</taxon>
        <taxon>Telluraves</taxon>
        <taxon>Coraciimorphae</taxon>
        <taxon>Coliiformes</taxon>
        <taxon>Coliidae</taxon>
        <taxon>Colius</taxon>
    </lineage>
</organism>
<dbReference type="InterPro" id="IPR027267">
    <property type="entry name" value="AH/BAR_dom_sf"/>
</dbReference>
<evidence type="ECO:0000313" key="4">
    <source>
        <dbReference type="EMBL" id="KFP33042.1"/>
    </source>
</evidence>
<feature type="region of interest" description="Disordered" evidence="2">
    <location>
        <begin position="28"/>
        <end position="76"/>
    </location>
</feature>
<feature type="non-terminal residue" evidence="4">
    <location>
        <position position="169"/>
    </location>
</feature>
<keyword evidence="1" id="KW-0175">Coiled coil</keyword>
<gene>
    <name evidence="4" type="ORF">N325_12687</name>
</gene>
<reference evidence="4 5" key="1">
    <citation type="submission" date="2014-04" db="EMBL/GenBank/DDBJ databases">
        <title>Genome evolution of avian class.</title>
        <authorList>
            <person name="Zhang G."/>
            <person name="Li C."/>
        </authorList>
    </citation>
    <scope>NUCLEOTIDE SEQUENCE [LARGE SCALE GENOMIC DNA]</scope>
    <source>
        <strain evidence="4">BGI_N325</strain>
    </source>
</reference>
<dbReference type="EMBL" id="KK548395">
    <property type="protein sequence ID" value="KFP33042.1"/>
    <property type="molecule type" value="Genomic_DNA"/>
</dbReference>
<dbReference type="AlphaFoldDB" id="A0A091K6E3"/>
<evidence type="ECO:0000256" key="2">
    <source>
        <dbReference type="SAM" id="MobiDB-lite"/>
    </source>
</evidence>
<keyword evidence="5" id="KW-1185">Reference proteome</keyword>
<feature type="compositionally biased region" description="Polar residues" evidence="2">
    <location>
        <begin position="36"/>
        <end position="48"/>
    </location>
</feature>
<protein>
    <submittedName>
        <fullName evidence="4">GEM-interacting protein</fullName>
    </submittedName>
</protein>
<dbReference type="Proteomes" id="UP000053615">
    <property type="component" value="Unassembled WGS sequence"/>
</dbReference>
<proteinExistence type="predicted"/>